<reference evidence="1 2" key="1">
    <citation type="submission" date="2022-11" db="EMBL/GenBank/DDBJ databases">
        <title>Minimal conservation of predation-associated metabolite biosynthetic gene clusters underscores biosynthetic potential of Myxococcota including descriptions for ten novel species: Archangium lansinium sp. nov., Myxococcus landrumus sp. nov., Nannocystis bai.</title>
        <authorList>
            <person name="Ahearne A."/>
            <person name="Stevens C."/>
            <person name="Dowd S."/>
        </authorList>
    </citation>
    <scope>NUCLEOTIDE SEQUENCE [LARGE SCALE GENOMIC DNA]</scope>
    <source>
        <strain evidence="1 2">NCWAL01</strain>
    </source>
</reference>
<name>A0ABT5DHL3_9BACT</name>
<gene>
    <name evidence="1" type="ORF">POL68_32140</name>
</gene>
<protein>
    <submittedName>
        <fullName evidence="1">Uncharacterized protein</fullName>
    </submittedName>
</protein>
<comment type="caution">
    <text evidence="1">The sequence shown here is derived from an EMBL/GenBank/DDBJ whole genome shotgun (WGS) entry which is preliminary data.</text>
</comment>
<dbReference type="Proteomes" id="UP001221838">
    <property type="component" value="Unassembled WGS sequence"/>
</dbReference>
<sequence>MPTLPKWFETLKKDPKALDAGIHWLTPEETEAKRAELAGWYERGDERVRHRLPDTAFSAAKALVARFLPVGEGPTATNREGQKTRSWLLLDKQSPEELKLALSPVHPPFLWLPTGQTAATLKEAFTPYFLSFIPSEEKLERTVRGFLGTGAMNKIDLIQLHDRYKASAFLDGLAWGSAYPKDPFLDLLPKGPEGQSMARRYREQSPQGHPTFSFRSLHSKSVLRAEAHAGVTEGVNIFIGEIHYRPVKQAALIRELNQRLGTKYPEDLPVDLAGALIGLPFDPPEPIRAALPRQTELGKISFGLLCLDCLASDNVTAEKELRGYASHVEGSVRQLVANLALRRGLKALLTEMVDREQNPEFKKQLSEAAQQLKA</sequence>
<accession>A0ABT5DHL3</accession>
<keyword evidence="2" id="KW-1185">Reference proteome</keyword>
<evidence type="ECO:0000313" key="1">
    <source>
        <dbReference type="EMBL" id="MDC0713156.1"/>
    </source>
</evidence>
<dbReference type="EMBL" id="JAQNDM010000002">
    <property type="protein sequence ID" value="MDC0713156.1"/>
    <property type="molecule type" value="Genomic_DNA"/>
</dbReference>
<evidence type="ECO:0000313" key="2">
    <source>
        <dbReference type="Proteomes" id="UP001221838"/>
    </source>
</evidence>
<proteinExistence type="predicted"/>
<organism evidence="1 2">
    <name type="scientific">Stigmatella ashevillensis</name>
    <dbReference type="NCBI Taxonomy" id="2995309"/>
    <lineage>
        <taxon>Bacteria</taxon>
        <taxon>Pseudomonadati</taxon>
        <taxon>Myxococcota</taxon>
        <taxon>Myxococcia</taxon>
        <taxon>Myxococcales</taxon>
        <taxon>Cystobacterineae</taxon>
        <taxon>Archangiaceae</taxon>
        <taxon>Stigmatella</taxon>
    </lineage>
</organism>
<dbReference type="RefSeq" id="WP_272143345.1">
    <property type="nucleotide sequence ID" value="NZ_JAQNDM010000002.1"/>
</dbReference>